<comment type="caution">
    <text evidence="1">The sequence shown here is derived from an EMBL/GenBank/DDBJ whole genome shotgun (WGS) entry which is preliminary data.</text>
</comment>
<dbReference type="CDD" id="cd08054">
    <property type="entry name" value="gp6"/>
    <property type="match status" value="1"/>
</dbReference>
<sequence length="186" mass="20017">MITLAEAKLHLRLITSPDEAESYTAEDGLIQALIDAAYRHAEERTRQVFQQVERTLALDGFPAGDGAIALPWTPVASVDSVDYIDPAGTNQSLDANALRLDARPLYPTLAPQWGSEWPSTIDEPESVTLTATTGPDTTPPDVRAALLLLIGHFYENREAVAIGTIATDIPLGVEMLLAPHIIHAVG</sequence>
<dbReference type="RefSeq" id="WP_183389182.1">
    <property type="nucleotide sequence ID" value="NZ_JACHXM010000027.1"/>
</dbReference>
<reference evidence="1 2" key="1">
    <citation type="submission" date="2020-08" db="EMBL/GenBank/DDBJ databases">
        <title>Genomic Encyclopedia of Type Strains, Phase III (KMG-III): the genomes of soil and plant-associated and newly described type strains.</title>
        <authorList>
            <person name="Whitman W."/>
        </authorList>
    </citation>
    <scope>NUCLEOTIDE SEQUENCE [LARGE SCALE GENOMIC DNA]</scope>
    <source>
        <strain evidence="1 2">CECT 5995</strain>
    </source>
</reference>
<dbReference type="Gene3D" id="1.10.3230.30">
    <property type="entry name" value="Phage gp6-like head-tail connector protein"/>
    <property type="match status" value="1"/>
</dbReference>
<accession>A0A7W5C1C4</accession>
<gene>
    <name evidence="1" type="ORF">FHR96_003724</name>
</gene>
<keyword evidence="2" id="KW-1185">Reference proteome</keyword>
<evidence type="ECO:0000313" key="2">
    <source>
        <dbReference type="Proteomes" id="UP000525987"/>
    </source>
</evidence>
<dbReference type="Proteomes" id="UP000525987">
    <property type="component" value="Unassembled WGS sequence"/>
</dbReference>
<proteinExistence type="predicted"/>
<dbReference type="NCBIfam" id="TIGR01560">
    <property type="entry name" value="put_DNA_pack"/>
    <property type="match status" value="1"/>
</dbReference>
<dbReference type="InterPro" id="IPR006450">
    <property type="entry name" value="Phage_HK97_gp6-like"/>
</dbReference>
<organism evidence="1 2">
    <name type="scientific">Halomonas organivorans</name>
    <dbReference type="NCBI Taxonomy" id="257772"/>
    <lineage>
        <taxon>Bacteria</taxon>
        <taxon>Pseudomonadati</taxon>
        <taxon>Pseudomonadota</taxon>
        <taxon>Gammaproteobacteria</taxon>
        <taxon>Oceanospirillales</taxon>
        <taxon>Halomonadaceae</taxon>
        <taxon>Halomonas</taxon>
    </lineage>
</organism>
<evidence type="ECO:0000313" key="1">
    <source>
        <dbReference type="EMBL" id="MBB3142822.1"/>
    </source>
</evidence>
<dbReference type="NCBIfam" id="TIGR02215">
    <property type="entry name" value="phage_chp_gp8"/>
    <property type="match status" value="1"/>
</dbReference>
<protein>
    <submittedName>
        <fullName evidence="1">Putative phiE125 gp8 family phage protein</fullName>
    </submittedName>
</protein>
<dbReference type="AlphaFoldDB" id="A0A7W5C1C4"/>
<dbReference type="EMBL" id="JACHXM010000027">
    <property type="protein sequence ID" value="MBB3142822.1"/>
    <property type="molecule type" value="Genomic_DNA"/>
</dbReference>
<dbReference type="InterPro" id="IPR011738">
    <property type="entry name" value="Phage_CHP"/>
</dbReference>
<name>A0A7W5C1C4_9GAMM</name>